<proteinExistence type="predicted"/>
<evidence type="ECO:0000256" key="1">
    <source>
        <dbReference type="ARBA" id="ARBA00011353"/>
    </source>
</evidence>
<feature type="region of interest" description="Disordered" evidence="3">
    <location>
        <begin position="491"/>
        <end position="537"/>
    </location>
</feature>
<dbReference type="InterPro" id="IPR023780">
    <property type="entry name" value="Chromo_domain"/>
</dbReference>
<dbReference type="PROSITE" id="PS50103">
    <property type="entry name" value="ZF_C3H1"/>
    <property type="match status" value="2"/>
</dbReference>
<name>A0A9N8PF29_9PEZI</name>
<dbReference type="GO" id="GO:0006338">
    <property type="term" value="P:chromatin remodeling"/>
    <property type="evidence" value="ECO:0007669"/>
    <property type="project" value="UniProtKB-ARBA"/>
</dbReference>
<comment type="caution">
    <text evidence="6">The sequence shown here is derived from an EMBL/GenBank/DDBJ whole genome shotgun (WGS) entry which is preliminary data.</text>
</comment>
<dbReference type="CDD" id="cd18966">
    <property type="entry name" value="chromodomain"/>
    <property type="match status" value="1"/>
</dbReference>
<keyword evidence="2" id="KW-0862">Zinc</keyword>
<feature type="compositionally biased region" description="Basic residues" evidence="3">
    <location>
        <begin position="113"/>
        <end position="137"/>
    </location>
</feature>
<comment type="subunit">
    <text evidence="1">Component of the NuA4 histone acetyltransferase complex.</text>
</comment>
<evidence type="ECO:0000313" key="6">
    <source>
        <dbReference type="EMBL" id="CAD0093908.1"/>
    </source>
</evidence>
<feature type="compositionally biased region" description="Polar residues" evidence="3">
    <location>
        <begin position="256"/>
        <end position="330"/>
    </location>
</feature>
<dbReference type="Proteomes" id="UP000716446">
    <property type="component" value="Unassembled WGS sequence"/>
</dbReference>
<feature type="zinc finger region" description="C3H1-type" evidence="2">
    <location>
        <begin position="582"/>
        <end position="610"/>
    </location>
</feature>
<evidence type="ECO:0000313" key="7">
    <source>
        <dbReference type="Proteomes" id="UP000716446"/>
    </source>
</evidence>
<feature type="compositionally biased region" description="Polar residues" evidence="3">
    <location>
        <begin position="155"/>
        <end position="165"/>
    </location>
</feature>
<dbReference type="InterPro" id="IPR000953">
    <property type="entry name" value="Chromo/chromo_shadow_dom"/>
</dbReference>
<feature type="region of interest" description="Disordered" evidence="3">
    <location>
        <begin position="1"/>
        <end position="23"/>
    </location>
</feature>
<dbReference type="AlphaFoldDB" id="A0A9N8PF29"/>
<dbReference type="SMART" id="SM00356">
    <property type="entry name" value="ZnF_C3H1"/>
    <property type="match status" value="2"/>
</dbReference>
<dbReference type="PROSITE" id="PS50013">
    <property type="entry name" value="CHROMO_2"/>
    <property type="match status" value="1"/>
</dbReference>
<keyword evidence="2" id="KW-0863">Zinc-finger</keyword>
<protein>
    <recommendedName>
        <fullName evidence="8">Chromo domain-containing protein</fullName>
    </recommendedName>
</protein>
<reference evidence="6" key="1">
    <citation type="submission" date="2020-06" db="EMBL/GenBank/DDBJ databases">
        <authorList>
            <person name="Onetto C."/>
        </authorList>
    </citation>
    <scope>NUCLEOTIDE SEQUENCE</scope>
</reference>
<evidence type="ECO:0008006" key="8">
    <source>
        <dbReference type="Google" id="ProtNLM"/>
    </source>
</evidence>
<evidence type="ECO:0000259" key="4">
    <source>
        <dbReference type="PROSITE" id="PS50013"/>
    </source>
</evidence>
<gene>
    <name evidence="6" type="ORF">AWRI4619_LOCUS8036</name>
</gene>
<feature type="compositionally biased region" description="Polar residues" evidence="3">
    <location>
        <begin position="669"/>
        <end position="680"/>
    </location>
</feature>
<dbReference type="InterPro" id="IPR016197">
    <property type="entry name" value="Chromo-like_dom_sf"/>
</dbReference>
<feature type="compositionally biased region" description="Basic and acidic residues" evidence="3">
    <location>
        <begin position="349"/>
        <end position="358"/>
    </location>
</feature>
<evidence type="ECO:0000256" key="3">
    <source>
        <dbReference type="SAM" id="MobiDB-lite"/>
    </source>
</evidence>
<feature type="domain" description="C3H1-type" evidence="5">
    <location>
        <begin position="549"/>
        <end position="577"/>
    </location>
</feature>
<dbReference type="Pfam" id="PF00385">
    <property type="entry name" value="Chromo"/>
    <property type="match status" value="1"/>
</dbReference>
<feature type="compositionally biased region" description="Basic and acidic residues" evidence="3">
    <location>
        <begin position="633"/>
        <end position="668"/>
    </location>
</feature>
<accession>A0A9N8PF29</accession>
<feature type="region of interest" description="Disordered" evidence="3">
    <location>
        <begin position="630"/>
        <end position="688"/>
    </location>
</feature>
<dbReference type="Gene3D" id="3.30.1370.210">
    <property type="match status" value="1"/>
</dbReference>
<feature type="domain" description="Chromo" evidence="4">
    <location>
        <begin position="33"/>
        <end position="80"/>
    </location>
</feature>
<organism evidence="6 7">
    <name type="scientific">Aureobasidium vineae</name>
    <dbReference type="NCBI Taxonomy" id="2773715"/>
    <lineage>
        <taxon>Eukaryota</taxon>
        <taxon>Fungi</taxon>
        <taxon>Dikarya</taxon>
        <taxon>Ascomycota</taxon>
        <taxon>Pezizomycotina</taxon>
        <taxon>Dothideomycetes</taxon>
        <taxon>Dothideomycetidae</taxon>
        <taxon>Dothideales</taxon>
        <taxon>Saccotheciaceae</taxon>
        <taxon>Aureobasidium</taxon>
    </lineage>
</organism>
<dbReference type="GO" id="GO:0008270">
    <property type="term" value="F:zinc ion binding"/>
    <property type="evidence" value="ECO:0007669"/>
    <property type="project" value="UniProtKB-KW"/>
</dbReference>
<evidence type="ECO:0000259" key="5">
    <source>
        <dbReference type="PROSITE" id="PS50103"/>
    </source>
</evidence>
<sequence length="1210" mass="136013">MATPKSRLVFDEDDDTDSVKTNSTVESDFEAEYSVEKILAERKTDQGKPLYLVKWEGYELHRSTWEPPEHFVDPDCLVNWALHKRDVAEGRAKLFKVAKFDAAVRLDEEQRERRHAKRAEKRRKREARGPTPRRRLIPKKELAKKGTARKASARDATSTPSSATERSPRKQATPLFEPSSPSGSASRKRKRSLSDPRSPSPALSVNDVSNSQYSMFNERTTTLVESPRKSPSSHSTTVPKRARVNDPPNARETTKQRSGTAATVVTSRPKSPTTSSVQKKPQSSGAASQVCNIQSQTPKQTRNETVSGSAKPQQSNLVKSSTVPNPSTGPGNLIQRRASDATPAAVLTEPRDNSKNKDASSTTTSKSHVAVAKDRPDPGPSTATNNVQRAVAGPSRRATVPIKLFLEPKVKSRQRQRINEYTPKDSKDAQFVNLSMQRRMQLYSHNEPPPDPNALKFVDPNTGRILDSIDGNTPSTSDALRLDTNVARTSDLTSSAAARSAPASERHSVSTSELQREPLQGRIPAPQSAQETEPRFAYSSVRPNVSRFSRKHITCRFWFRGTCRSSEEECPYAHTWTGQMFPKKPATCEYWVKRRCKFSDEECEYFHGYDYQQNVDAARREAPEDVNGFLARHRSDSPDRYGLRQDEAEGRRDRTSLPHLRLRPDERTPIQSPSLASTASIEPRNGAGRDVHMEDAELPVLTEEPPLNVAHVPTAAMPNAMNEKDTADPVNMCLSIRPASPPTYTTDLKLVFDTKASRLKFLDTFGEDPSFEGSEICRSRDFEAYWYSEDKVWASGGVVFAPADTVATYLEDFLVLHSSCVAIRTNGFIFVVYATRNPDWKFMPHRGPEKPGLRWYLQAAVPGTLYPIITKPTKSSFISMCAEHLDLSPEILFAGNKGKHIEKTVYLFFPRGTPETKLVEVFLNEVGARFVHLDDCDLWNQFCSKGSSGNRVVLFHPSMNDFWKVPEFSNVLLTGVNIFQIGVSKSVISRPDSPVKYNCTRLFPSGTLTLITDDIFKYHPAQALQVLGIYEGYKKKPEGGRNERVYCRPGILAWLAELIDEDREKGILAEDSPRIKCWQLVCELLGTPVADNSRNPFRSDMKSPSMLYSPPKSEMPSYTPMWDSSEEEATDFLVGWFAGHGIEECENYRRLNVLYEQHGTLSAQTPGLMQPDNSKDPKEWMKKFTHIRVTTPARYIVQVENWEKSKTRPR</sequence>
<dbReference type="SMART" id="SM00298">
    <property type="entry name" value="CHROMO"/>
    <property type="match status" value="1"/>
</dbReference>
<keyword evidence="7" id="KW-1185">Reference proteome</keyword>
<feature type="domain" description="C3H1-type" evidence="5">
    <location>
        <begin position="582"/>
        <end position="610"/>
    </location>
</feature>
<dbReference type="EMBL" id="CAIJEN010000014">
    <property type="protein sequence ID" value="CAD0093908.1"/>
    <property type="molecule type" value="Genomic_DNA"/>
</dbReference>
<evidence type="ECO:0000256" key="2">
    <source>
        <dbReference type="PROSITE-ProRule" id="PRU00723"/>
    </source>
</evidence>
<dbReference type="Gene3D" id="2.40.50.40">
    <property type="match status" value="1"/>
</dbReference>
<feature type="compositionally biased region" description="Polar residues" evidence="3">
    <location>
        <begin position="195"/>
        <end position="238"/>
    </location>
</feature>
<feature type="zinc finger region" description="C3H1-type" evidence="2">
    <location>
        <begin position="549"/>
        <end position="577"/>
    </location>
</feature>
<keyword evidence="2" id="KW-0479">Metal-binding</keyword>
<feature type="region of interest" description="Disordered" evidence="3">
    <location>
        <begin position="108"/>
        <end position="395"/>
    </location>
</feature>
<feature type="compositionally biased region" description="Low complexity" evidence="3">
    <location>
        <begin position="494"/>
        <end position="503"/>
    </location>
</feature>
<dbReference type="InterPro" id="IPR000571">
    <property type="entry name" value="Znf_CCCH"/>
</dbReference>
<dbReference type="SUPFAM" id="SSF54160">
    <property type="entry name" value="Chromo domain-like"/>
    <property type="match status" value="1"/>
</dbReference>